<feature type="region of interest" description="Disordered" evidence="1">
    <location>
        <begin position="844"/>
        <end position="867"/>
    </location>
</feature>
<feature type="region of interest" description="Disordered" evidence="1">
    <location>
        <begin position="327"/>
        <end position="352"/>
    </location>
</feature>
<reference evidence="2 3" key="1">
    <citation type="submission" date="2022-04" db="EMBL/GenBank/DDBJ databases">
        <title>Chromosome-level reference genomes for two strains of Caenorhabditis briggsae: an improved platform for comparative genomics.</title>
        <authorList>
            <person name="Stevens L."/>
            <person name="Andersen E."/>
        </authorList>
    </citation>
    <scope>NUCLEOTIDE SEQUENCE [LARGE SCALE GENOMIC DNA]</scope>
    <source>
        <strain evidence="2">VX34</strain>
        <tissue evidence="2">Whole-organism</tissue>
    </source>
</reference>
<feature type="region of interest" description="Disordered" evidence="1">
    <location>
        <begin position="645"/>
        <end position="734"/>
    </location>
</feature>
<evidence type="ECO:0000256" key="1">
    <source>
        <dbReference type="SAM" id="MobiDB-lite"/>
    </source>
</evidence>
<dbReference type="EMBL" id="CP092625">
    <property type="protein sequence ID" value="UMM43069.1"/>
    <property type="molecule type" value="Genomic_DNA"/>
</dbReference>
<feature type="compositionally biased region" description="Polar residues" evidence="1">
    <location>
        <begin position="379"/>
        <end position="395"/>
    </location>
</feature>
<protein>
    <submittedName>
        <fullName evidence="2">Uncharacterized protein</fullName>
    </submittedName>
</protein>
<proteinExistence type="predicted"/>
<feature type="region of interest" description="Disordered" evidence="1">
    <location>
        <begin position="379"/>
        <end position="424"/>
    </location>
</feature>
<keyword evidence="3" id="KW-1185">Reference proteome</keyword>
<organism evidence="2 3">
    <name type="scientific">Caenorhabditis briggsae</name>
    <dbReference type="NCBI Taxonomy" id="6238"/>
    <lineage>
        <taxon>Eukaryota</taxon>
        <taxon>Metazoa</taxon>
        <taxon>Ecdysozoa</taxon>
        <taxon>Nematoda</taxon>
        <taxon>Chromadorea</taxon>
        <taxon>Rhabditida</taxon>
        <taxon>Rhabditina</taxon>
        <taxon>Rhabditomorpha</taxon>
        <taxon>Rhabditoidea</taxon>
        <taxon>Rhabditidae</taxon>
        <taxon>Peloderinae</taxon>
        <taxon>Caenorhabditis</taxon>
    </lineage>
</organism>
<dbReference type="AlphaFoldDB" id="A0AAE9JUK8"/>
<feature type="compositionally biased region" description="Low complexity" evidence="1">
    <location>
        <begin position="686"/>
        <end position="719"/>
    </location>
</feature>
<feature type="compositionally biased region" description="Polar residues" evidence="1">
    <location>
        <begin position="653"/>
        <end position="685"/>
    </location>
</feature>
<name>A0AAE9JUK8_CAEBR</name>
<gene>
    <name evidence="2" type="ORF">L5515_018677</name>
</gene>
<evidence type="ECO:0000313" key="3">
    <source>
        <dbReference type="Proteomes" id="UP000829354"/>
    </source>
</evidence>
<sequence length="1184" mass="135289">MTSNIPQAVPLDPTQRVNYLHTSFNPMQNLFQSDGRFFSQHLPTLPGSEEEFIECNNPNCLMNAQNLQGVYGSPAQTRYNSSDPNYHHQAENNHFPLDHGLVVPALQYEQEYQNQNNKVPIVTSSQPLAHYPHPQNQPVVQYTPTMVAPAQQVPPAPPMRTMGNNELQMIYHSPENMQSQMGSHPFPNEYHSVNVPEYPSTGYWHNDQMGRTVPAPHQMNSTCNQQTHWQRTTYFHNSHSAQSMPYQQPMPMYQPETQGLQTIYGYPQNENAHGTMISNQGYRPISNPNNNWQHTVYYDGPANNAQYTVASTPQQTNIIVESSSIMDPEKAGISGSSQEEAYGKGSSQTEANVQTEDCEYHAAVPEVDEKAEQLKTTISQNEELETDQPSQDRNLTSSETTTTYHGTFKVPEKNEITGDESKESRSIENLKSNLQSEAQCETGPFQIIEQGPYSAKLKFTNEAEKFDQKSSVLNDQQQSTYAIVSSGISGTQLTSQIISRTDNNLGAANTELKHAVSYLSEEVKRLNVYCENIICGEKLNEGVAKTDFSQQVSNEKVMDNSIDLRENQIEITQSSMNSNSPMVERYPDTTYPNRLYTESAYQKNFPTLGETGPRTKECPKTLYDFSSNSGKSSKTYADVLGLTHFSEPKRESPNTSSTEAIPSTNIGNQNQSPHISRNFRSNNYQRSGSSRSENSGNNRYRSNYNGWRNQNSSQANNRNQFRKSYNSPANEKTEGQLETLLAKTELILSSVKDLQENSNKPIQIPSVNIALNNNYTDGFCKLEKSVENSGRIPVKLETMSKVDVIENDDSNKIKSENDSWASDTDTVATEQSTISVKKQKALKARKSKSKKKGCKTQKSSRIKAGTNTTASFELDETDSDDIAKARHVERTFDHLISYALDDYYQTFRPVRSTYLAFQKELPSLHPLQIEIIEFWKTRTPGTLPFMETLKTLKRELTARINAYNSGDMETWKMKRFLETVKEELLSDYGETVVLQDLSFLFHKYLSDYNRNVLYKRYMEMVITFPMWKPVVDPEFSVVLKDLEQYPVQIEKEYQINFVDHINLQNNLRNGEDIKKENVSFFDGDIFNVYREMINNKISWSPQKTKELFQKRLDHFLANREKSETDQTFINFYQFLLQIKSSILDFDAFWFHACTFPMVIEGFGFHLTNDKKFFSLVFKWEENTS</sequence>
<feature type="compositionally biased region" description="Polar residues" evidence="1">
    <location>
        <begin position="334"/>
        <end position="352"/>
    </location>
</feature>
<evidence type="ECO:0000313" key="2">
    <source>
        <dbReference type="EMBL" id="UMM43069.1"/>
    </source>
</evidence>
<feature type="compositionally biased region" description="Basic residues" evidence="1">
    <location>
        <begin position="844"/>
        <end position="861"/>
    </location>
</feature>
<feature type="compositionally biased region" description="Basic and acidic residues" evidence="1">
    <location>
        <begin position="410"/>
        <end position="424"/>
    </location>
</feature>
<accession>A0AAE9JUK8</accession>
<dbReference type="Proteomes" id="UP000829354">
    <property type="component" value="Chromosome X"/>
</dbReference>